<evidence type="ECO:0000313" key="2">
    <source>
        <dbReference type="EMBL" id="BAG77736.1"/>
    </source>
</evidence>
<dbReference type="InterPro" id="IPR051934">
    <property type="entry name" value="Phage_Tail_Fiber_Structural"/>
</dbReference>
<reference evidence="2 3" key="1">
    <citation type="journal article" date="2008" name="DNA Res.">
        <title>Complete genome sequence and comparative analysis of the wild-type commensal Escherichia coli strain SE11 isolated from a healthy adult.</title>
        <authorList>
            <person name="Oshima K."/>
            <person name="Toh H."/>
            <person name="Ogura Y."/>
            <person name="Sasamoto H."/>
            <person name="Morita H."/>
            <person name="Park S.-H."/>
            <person name="Ooka T."/>
            <person name="Iyoda S."/>
            <person name="Taylor T.D."/>
            <person name="Hayashi T."/>
            <person name="Itoh K."/>
            <person name="Hattori M."/>
        </authorList>
    </citation>
    <scope>NUCLEOTIDE SEQUENCE [LARGE SCALE GENOMIC DNA]</scope>
    <source>
        <strain evidence="2 3">SE11</strain>
    </source>
</reference>
<name>A0A979GGG6_ECOSE</name>
<dbReference type="Proteomes" id="UP000008199">
    <property type="component" value="Chromosome"/>
</dbReference>
<sequence length="382" mass="41316">MAENKIYAVLTDRGAQLEAAALASGVPVVLNKFVIGDANGNDDVTPDPARTALIHETYRGDIKSSENSGNQVIFTLYVPPETGGYTIREVGILTDKGELYSVARSPDILKPTDSNGALISITYKYPLAVSSTSTVNVVIDNSSGMNQADADKRYLQISKNLSEIKNKGESAQRAGRENLGIDLDDYYDKTEIDSKFTDIDEDINNINKTKPVLTVNNIQPDATGNVNTGSGFAKPNGDGAFNLVMLYGGDHVSVTPAMTIVTGYDVSPYAINPTNVNADVETYLCGAWMTLAATSGNALVMAQRIPIGNISKMLNIRDPYYPNKHGTVNSYDHNYICVKCNIEGIDNDIIFTSNLKDVEEYGVQVFQNAKNGIYGTVIDEGH</sequence>
<dbReference type="PANTHER" id="PTHR35191">
    <property type="entry name" value="PROPHAGE SIDE TAIL FIBER PROTEIN HOMOLOG STFQ-RELATED"/>
    <property type="match status" value="1"/>
</dbReference>
<dbReference type="PANTHER" id="PTHR35191:SF1">
    <property type="entry name" value="PROPHAGE SIDE TAIL FIBER PROTEIN HOMOLOG STFQ-RELATED"/>
    <property type="match status" value="1"/>
</dbReference>
<dbReference type="RefSeq" id="WP_000829622.1">
    <property type="nucleotide sequence ID" value="NC_011415.1"/>
</dbReference>
<dbReference type="EMBL" id="AP009240">
    <property type="protein sequence ID" value="BAG77736.1"/>
    <property type="molecule type" value="Genomic_DNA"/>
</dbReference>
<dbReference type="InterPro" id="IPR022225">
    <property type="entry name" value="Phage_tail_fibre_N"/>
</dbReference>
<dbReference type="AlphaFoldDB" id="A0A979GGG6"/>
<gene>
    <name evidence="2" type="ordered locus">ECSE_2212</name>
</gene>
<evidence type="ECO:0000313" key="3">
    <source>
        <dbReference type="Proteomes" id="UP000008199"/>
    </source>
</evidence>
<dbReference type="Pfam" id="PF12571">
    <property type="entry name" value="Phage_tail_fib"/>
    <property type="match status" value="1"/>
</dbReference>
<dbReference type="KEGG" id="ecy:ECSE_2212"/>
<protein>
    <submittedName>
        <fullName evidence="2">Phage tail protein</fullName>
    </submittedName>
</protein>
<proteinExistence type="predicted"/>
<feature type="domain" description="Phage tail fibre protein N-terminal" evidence="1">
    <location>
        <begin position="4"/>
        <end position="144"/>
    </location>
</feature>
<evidence type="ECO:0000259" key="1">
    <source>
        <dbReference type="Pfam" id="PF12571"/>
    </source>
</evidence>
<organism evidence="2 3">
    <name type="scientific">Escherichia coli (strain SE11)</name>
    <dbReference type="NCBI Taxonomy" id="409438"/>
    <lineage>
        <taxon>Bacteria</taxon>
        <taxon>Pseudomonadati</taxon>
        <taxon>Pseudomonadota</taxon>
        <taxon>Gammaproteobacteria</taxon>
        <taxon>Enterobacterales</taxon>
        <taxon>Enterobacteriaceae</taxon>
        <taxon>Escherichia</taxon>
    </lineage>
</organism>
<accession>A0A979GGG6</accession>